<organism evidence="1 2">
    <name type="scientific">Pontibacter populi</name>
    <dbReference type="NCBI Taxonomy" id="890055"/>
    <lineage>
        <taxon>Bacteria</taxon>
        <taxon>Pseudomonadati</taxon>
        <taxon>Bacteroidota</taxon>
        <taxon>Cytophagia</taxon>
        <taxon>Cytophagales</taxon>
        <taxon>Hymenobacteraceae</taxon>
        <taxon>Pontibacter</taxon>
    </lineage>
</organism>
<dbReference type="Proteomes" id="UP001476807">
    <property type="component" value="Unassembled WGS sequence"/>
</dbReference>
<sequence length="147" mass="17058">MKEVQLSKVELVNAQGENYVTISQHTFYTLAKWHGHITADEVIKAAKVFLEFIEEHPCSKLLNDKSEVTGDWQDANDWLEFDWLPAVYKAGLRCLAHIYSHSMFSQLSARDLRGRMVPPFLMKNFMDFETAEKWLLSCNPKNYNMPA</sequence>
<keyword evidence="2" id="KW-1185">Reference proteome</keyword>
<gene>
    <name evidence="1" type="ORF">ABS362_02085</name>
</gene>
<protein>
    <recommendedName>
        <fullName evidence="3">STAS/SEC14 domain-containing protein</fullName>
    </recommendedName>
</protein>
<reference evidence="1 2" key="1">
    <citation type="submission" date="2024-06" db="EMBL/GenBank/DDBJ databases">
        <title>Pontibacter populi HYL7-15.</title>
        <authorList>
            <person name="Kim M.K."/>
        </authorList>
    </citation>
    <scope>NUCLEOTIDE SEQUENCE [LARGE SCALE GENOMIC DNA]</scope>
    <source>
        <strain evidence="1 2">HYL7-15</strain>
    </source>
</reference>
<comment type="caution">
    <text evidence="1">The sequence shown here is derived from an EMBL/GenBank/DDBJ whole genome shotgun (WGS) entry which is preliminary data.</text>
</comment>
<name>A0ABV1RQ50_9BACT</name>
<evidence type="ECO:0000313" key="2">
    <source>
        <dbReference type="Proteomes" id="UP001476807"/>
    </source>
</evidence>
<dbReference type="RefSeq" id="WP_350410568.1">
    <property type="nucleotide sequence ID" value="NZ_JBEOKT010000002.1"/>
</dbReference>
<evidence type="ECO:0008006" key="3">
    <source>
        <dbReference type="Google" id="ProtNLM"/>
    </source>
</evidence>
<proteinExistence type="predicted"/>
<accession>A0ABV1RQ50</accession>
<dbReference type="EMBL" id="JBEOKT010000002">
    <property type="protein sequence ID" value="MER2996316.1"/>
    <property type="molecule type" value="Genomic_DNA"/>
</dbReference>
<evidence type="ECO:0000313" key="1">
    <source>
        <dbReference type="EMBL" id="MER2996316.1"/>
    </source>
</evidence>